<dbReference type="Pfam" id="PF12937">
    <property type="entry name" value="F-box-like"/>
    <property type="match status" value="1"/>
</dbReference>
<feature type="compositionally biased region" description="Low complexity" evidence="1">
    <location>
        <begin position="1"/>
        <end position="13"/>
    </location>
</feature>
<proteinExistence type="predicted"/>
<dbReference type="EMBL" id="GL349445">
    <property type="protein sequence ID" value="KNC47146.1"/>
    <property type="molecule type" value="Genomic_DNA"/>
</dbReference>
<gene>
    <name evidence="3" type="ORF">AMSG_03574</name>
</gene>
<evidence type="ECO:0000313" key="3">
    <source>
        <dbReference type="EMBL" id="KNC47146.1"/>
    </source>
</evidence>
<evidence type="ECO:0000313" key="4">
    <source>
        <dbReference type="Proteomes" id="UP000054408"/>
    </source>
</evidence>
<dbReference type="Proteomes" id="UP000054408">
    <property type="component" value="Unassembled WGS sequence"/>
</dbReference>
<dbReference type="SMART" id="SM00256">
    <property type="entry name" value="FBOX"/>
    <property type="match status" value="1"/>
</dbReference>
<reference evidence="3 4" key="1">
    <citation type="submission" date="2010-05" db="EMBL/GenBank/DDBJ databases">
        <title>The Genome Sequence of Thecamonas trahens ATCC 50062.</title>
        <authorList>
            <consortium name="The Broad Institute Genome Sequencing Platform"/>
            <person name="Russ C."/>
            <person name="Cuomo C."/>
            <person name="Shea T."/>
            <person name="Young S.K."/>
            <person name="Zeng Q."/>
            <person name="Koehrsen M."/>
            <person name="Haas B."/>
            <person name="Borodovsky M."/>
            <person name="Guigo R."/>
            <person name="Alvarado L."/>
            <person name="Berlin A."/>
            <person name="Bochicchio J."/>
            <person name="Borenstein D."/>
            <person name="Chapman S."/>
            <person name="Chen Z."/>
            <person name="Freedman E."/>
            <person name="Gellesch M."/>
            <person name="Goldberg J."/>
            <person name="Griggs A."/>
            <person name="Gujja S."/>
            <person name="Heilman E."/>
            <person name="Heiman D."/>
            <person name="Hepburn T."/>
            <person name="Howarth C."/>
            <person name="Jen D."/>
            <person name="Larson L."/>
            <person name="Mehta T."/>
            <person name="Park D."/>
            <person name="Pearson M."/>
            <person name="Roberts A."/>
            <person name="Saif S."/>
            <person name="Shenoy N."/>
            <person name="Sisk P."/>
            <person name="Stolte C."/>
            <person name="Sykes S."/>
            <person name="Thomson T."/>
            <person name="Walk T."/>
            <person name="White J."/>
            <person name="Yandava C."/>
            <person name="Burger G."/>
            <person name="Gray M.W."/>
            <person name="Holland P.W.H."/>
            <person name="King N."/>
            <person name="Lang F.B.F."/>
            <person name="Roger A.J."/>
            <person name="Ruiz-Trillo I."/>
            <person name="Lander E."/>
            <person name="Nusbaum C."/>
        </authorList>
    </citation>
    <scope>NUCLEOTIDE SEQUENCE [LARGE SCALE GENOMIC DNA]</scope>
    <source>
        <strain evidence="3 4">ATCC 50062</strain>
    </source>
</reference>
<dbReference type="OrthoDB" id="2095648at2759"/>
<sequence length="499" mass="54357">MASSSSTSPDSLSPSPPNIPTTPFTVHLPPASGKSTKTKAMTVAPDHLLLVVVTDRATAKKKKQGRQWVVDLRRDVPEVMTLDDVKSKFLTIGDGDDVLGGGLTVVPVGCEEVTLFLLLNPILARLARIAIVVAHSIPYSTIMRLVRDRAVAHLPRILNTPRSLQSFESIESLYLFKNCDHIGTAIRGALTEIKGRLAAANQASLALASPPPPCGTDDALSAWAELPDELILTILSKLTIFDCLRAREVCKSWARVGTDASLYRRLRLVDIAAVCGEPADSVLLGKVLAVPLVSRHIRRLDLSSSSVDVEGLDILRFRANKLKYLDTSGCDFTRRRLKSGWLKAMSSLEVLDASGFGNLCYDFPDVAGVDLVGTNQIAPGHFISIDGALHIVFNIEVVSRQRHPLCILTSADVTTGHPSPLLVMTQKAARELNVFAVSNSSYDVVDVKRYPLLRDPTTGTTRSDVWASDDLLAELHSGERQVRVFEYAGKAYMMVWFGL</sequence>
<feature type="region of interest" description="Disordered" evidence="1">
    <location>
        <begin position="1"/>
        <end position="37"/>
    </location>
</feature>
<name>A0A0L0D508_THETB</name>
<dbReference type="SUPFAM" id="SSF81383">
    <property type="entry name" value="F-box domain"/>
    <property type="match status" value="1"/>
</dbReference>
<dbReference type="STRING" id="461836.A0A0L0D508"/>
<dbReference type="PROSITE" id="PS50181">
    <property type="entry name" value="FBOX"/>
    <property type="match status" value="1"/>
</dbReference>
<dbReference type="InterPro" id="IPR001810">
    <property type="entry name" value="F-box_dom"/>
</dbReference>
<feature type="domain" description="F-box" evidence="2">
    <location>
        <begin position="220"/>
        <end position="266"/>
    </location>
</feature>
<accession>A0A0L0D508</accession>
<dbReference type="GeneID" id="25563164"/>
<dbReference type="AlphaFoldDB" id="A0A0L0D508"/>
<evidence type="ECO:0000256" key="1">
    <source>
        <dbReference type="SAM" id="MobiDB-lite"/>
    </source>
</evidence>
<keyword evidence="4" id="KW-1185">Reference proteome</keyword>
<protein>
    <recommendedName>
        <fullName evidence="2">F-box domain-containing protein</fullName>
    </recommendedName>
</protein>
<evidence type="ECO:0000259" key="2">
    <source>
        <dbReference type="PROSITE" id="PS50181"/>
    </source>
</evidence>
<dbReference type="SUPFAM" id="SSF52047">
    <property type="entry name" value="RNI-like"/>
    <property type="match status" value="1"/>
</dbReference>
<dbReference type="InterPro" id="IPR032675">
    <property type="entry name" value="LRR_dom_sf"/>
</dbReference>
<dbReference type="Gene3D" id="3.80.10.10">
    <property type="entry name" value="Ribonuclease Inhibitor"/>
    <property type="match status" value="1"/>
</dbReference>
<dbReference type="InterPro" id="IPR036047">
    <property type="entry name" value="F-box-like_dom_sf"/>
</dbReference>
<organism evidence="3 4">
    <name type="scientific">Thecamonas trahens ATCC 50062</name>
    <dbReference type="NCBI Taxonomy" id="461836"/>
    <lineage>
        <taxon>Eukaryota</taxon>
        <taxon>Apusozoa</taxon>
        <taxon>Apusomonadida</taxon>
        <taxon>Apusomonadidae</taxon>
        <taxon>Thecamonas</taxon>
    </lineage>
</organism>
<dbReference type="RefSeq" id="XP_013759920.1">
    <property type="nucleotide sequence ID" value="XM_013904466.1"/>
</dbReference>